<gene>
    <name evidence="2" type="ORF">CCUS01_15422</name>
</gene>
<dbReference type="InterPro" id="IPR052998">
    <property type="entry name" value="Hetero-Diels-Alderase-like"/>
</dbReference>
<dbReference type="PANTHER" id="PTHR42060:SF1">
    <property type="entry name" value="NHL REPEAT-CONTAINING PROTEIN"/>
    <property type="match status" value="1"/>
</dbReference>
<name>A0AAI9VDX9_9PEZI</name>
<comment type="caution">
    <text evidence="2">The sequence shown here is derived from an EMBL/GenBank/DDBJ whole genome shotgun (WGS) entry which is preliminary data.</text>
</comment>
<keyword evidence="3" id="KW-1185">Reference proteome</keyword>
<evidence type="ECO:0008006" key="4">
    <source>
        <dbReference type="Google" id="ProtNLM"/>
    </source>
</evidence>
<dbReference type="SUPFAM" id="SSF63829">
    <property type="entry name" value="Calcium-dependent phosphotriesterase"/>
    <property type="match status" value="1"/>
</dbReference>
<dbReference type="Gene3D" id="2.120.10.30">
    <property type="entry name" value="TolB, C-terminal domain"/>
    <property type="match status" value="1"/>
</dbReference>
<dbReference type="InterPro" id="IPR011042">
    <property type="entry name" value="6-blade_b-propeller_TolB-like"/>
</dbReference>
<evidence type="ECO:0000256" key="1">
    <source>
        <dbReference type="SAM" id="SignalP"/>
    </source>
</evidence>
<reference evidence="2" key="1">
    <citation type="submission" date="2016-11" db="EMBL/GenBank/DDBJ databases">
        <title>The genome sequence of Colletotrichum cuscutae.</title>
        <authorList>
            <person name="Baroncelli R."/>
        </authorList>
    </citation>
    <scope>NUCLEOTIDE SEQUENCE</scope>
    <source>
        <strain evidence="2">IMI 304802</strain>
    </source>
</reference>
<keyword evidence="1" id="KW-0732">Signal</keyword>
<dbReference type="Proteomes" id="UP001239213">
    <property type="component" value="Unassembled WGS sequence"/>
</dbReference>
<feature type="chain" id="PRO_5042598349" description="SMP-30/Gluconolactonase/LRE-like region domain-containing protein" evidence="1">
    <location>
        <begin position="25"/>
        <end position="339"/>
    </location>
</feature>
<dbReference type="PANTHER" id="PTHR42060">
    <property type="entry name" value="NHL REPEAT-CONTAINING PROTEIN-RELATED"/>
    <property type="match status" value="1"/>
</dbReference>
<proteinExistence type="predicted"/>
<dbReference type="EMBL" id="MPDP01000074">
    <property type="protein sequence ID" value="KAK1484812.1"/>
    <property type="molecule type" value="Genomic_DNA"/>
</dbReference>
<protein>
    <recommendedName>
        <fullName evidence="4">SMP-30/Gluconolactonase/LRE-like region domain-containing protein</fullName>
    </recommendedName>
</protein>
<evidence type="ECO:0000313" key="3">
    <source>
        <dbReference type="Proteomes" id="UP001239213"/>
    </source>
</evidence>
<accession>A0AAI9VDX9</accession>
<evidence type="ECO:0000313" key="2">
    <source>
        <dbReference type="EMBL" id="KAK1484812.1"/>
    </source>
</evidence>
<sequence>MMALRLVGFQLLGLAALMLSPASSAPTTGCDWRNASEVTSLQSVPGARSLENIAVRENGNLLVTSTASPTLFDLSPEAKHAPIPVVTIDGVDSLLGITELGEKDVFYVLGSNLTSTENSNGLWKVDLRKFRTSRNGTVLQPAVLSLITLVPSALQLNGMARLAKNDTQNLLISDSGRGTVLRLNVNTKLVETVLAEPEMAPVSSNSSIGVAVNGIRIRGNKLYFVSLDQGLFGRVPISLTTGTATGPAETLATNITFGDDFALSKDGKTAYVATNGPLEVLGIDLVHGGKTVVASSPLLGAASSVALDLHHPRKVLYVTGAVSSGNSTLGHVSRVTLRC</sequence>
<dbReference type="AlphaFoldDB" id="A0AAI9VDX9"/>
<feature type="signal peptide" evidence="1">
    <location>
        <begin position="1"/>
        <end position="24"/>
    </location>
</feature>
<organism evidence="2 3">
    <name type="scientific">Colletotrichum cuscutae</name>
    <dbReference type="NCBI Taxonomy" id="1209917"/>
    <lineage>
        <taxon>Eukaryota</taxon>
        <taxon>Fungi</taxon>
        <taxon>Dikarya</taxon>
        <taxon>Ascomycota</taxon>
        <taxon>Pezizomycotina</taxon>
        <taxon>Sordariomycetes</taxon>
        <taxon>Hypocreomycetidae</taxon>
        <taxon>Glomerellales</taxon>
        <taxon>Glomerellaceae</taxon>
        <taxon>Colletotrichum</taxon>
        <taxon>Colletotrichum acutatum species complex</taxon>
    </lineage>
</organism>